<keyword evidence="1" id="KW-0472">Membrane</keyword>
<dbReference type="OrthoDB" id="3267263at2"/>
<gene>
    <name evidence="2" type="ORF">EDD28_2195</name>
</gene>
<dbReference type="Proteomes" id="UP000275356">
    <property type="component" value="Unassembled WGS sequence"/>
</dbReference>
<proteinExistence type="predicted"/>
<dbReference type="RefSeq" id="WP_123739618.1">
    <property type="nucleotide sequence ID" value="NZ_CALFQU010000006.1"/>
</dbReference>
<organism evidence="2 3">
    <name type="scientific">Salana multivorans</name>
    <dbReference type="NCBI Taxonomy" id="120377"/>
    <lineage>
        <taxon>Bacteria</taxon>
        <taxon>Bacillati</taxon>
        <taxon>Actinomycetota</taxon>
        <taxon>Actinomycetes</taxon>
        <taxon>Micrococcales</taxon>
        <taxon>Beutenbergiaceae</taxon>
        <taxon>Salana</taxon>
    </lineage>
</organism>
<keyword evidence="1" id="KW-1133">Transmembrane helix</keyword>
<sequence>MALRNVPLRLASGAFILNSGLGKLSLTEEAAAGLQAAAAEAFPQVKEMAPAEFGKLLASAEVALGSALLLPFVPRVIAGLGLTGFSGALLWLYHKTPGATLDGVRPTQQGIAMAKDVFLLGIGLALVLDAFRKR</sequence>
<evidence type="ECO:0000313" key="2">
    <source>
        <dbReference type="EMBL" id="ROR97595.1"/>
    </source>
</evidence>
<evidence type="ECO:0000313" key="3">
    <source>
        <dbReference type="Proteomes" id="UP000275356"/>
    </source>
</evidence>
<dbReference type="GO" id="GO:0016020">
    <property type="term" value="C:membrane"/>
    <property type="evidence" value="ECO:0007669"/>
    <property type="project" value="UniProtKB-SubCell"/>
</dbReference>
<dbReference type="AlphaFoldDB" id="A0A3N2DCT1"/>
<name>A0A3N2DCT1_9MICO</name>
<reference evidence="2 3" key="1">
    <citation type="submission" date="2018-11" db="EMBL/GenBank/DDBJ databases">
        <title>Sequencing the genomes of 1000 actinobacteria strains.</title>
        <authorList>
            <person name="Klenk H.-P."/>
        </authorList>
    </citation>
    <scope>NUCLEOTIDE SEQUENCE [LARGE SCALE GENOMIC DNA]</scope>
    <source>
        <strain evidence="2 3">DSM 13521</strain>
    </source>
</reference>
<protein>
    <submittedName>
        <fullName evidence="2">DoxX-like protein</fullName>
    </submittedName>
</protein>
<keyword evidence="3" id="KW-1185">Reference proteome</keyword>
<comment type="caution">
    <text evidence="2">The sequence shown here is derived from an EMBL/GenBank/DDBJ whole genome shotgun (WGS) entry which is preliminary data.</text>
</comment>
<dbReference type="EMBL" id="RKHQ01000001">
    <property type="protein sequence ID" value="ROR97595.1"/>
    <property type="molecule type" value="Genomic_DNA"/>
</dbReference>
<feature type="transmembrane region" description="Helical" evidence="1">
    <location>
        <begin position="113"/>
        <end position="131"/>
    </location>
</feature>
<accession>A0A3N2DCT1</accession>
<keyword evidence="1" id="KW-0812">Transmembrane</keyword>
<evidence type="ECO:0000256" key="1">
    <source>
        <dbReference type="SAM" id="Phobius"/>
    </source>
</evidence>
<feature type="transmembrane region" description="Helical" evidence="1">
    <location>
        <begin position="72"/>
        <end position="93"/>
    </location>
</feature>